<gene>
    <name evidence="3" type="ORF">JIN84_01465</name>
</gene>
<feature type="domain" description="PpiC" evidence="2">
    <location>
        <begin position="147"/>
        <end position="279"/>
    </location>
</feature>
<dbReference type="Pfam" id="PF13145">
    <property type="entry name" value="Rotamase_2"/>
    <property type="match status" value="1"/>
</dbReference>
<dbReference type="Gene3D" id="1.10.4030.10">
    <property type="entry name" value="Porin chaperone SurA, peptide-binding domain"/>
    <property type="match status" value="1"/>
</dbReference>
<dbReference type="Gene3D" id="3.10.50.40">
    <property type="match status" value="1"/>
</dbReference>
<keyword evidence="4" id="KW-1185">Reference proteome</keyword>
<evidence type="ECO:0000313" key="3">
    <source>
        <dbReference type="EMBL" id="MBK1814276.1"/>
    </source>
</evidence>
<evidence type="ECO:0000256" key="1">
    <source>
        <dbReference type="PROSITE-ProRule" id="PRU00278"/>
    </source>
</evidence>
<organism evidence="3 4">
    <name type="scientific">Luteolibacter yonseiensis</name>
    <dbReference type="NCBI Taxonomy" id="1144680"/>
    <lineage>
        <taxon>Bacteria</taxon>
        <taxon>Pseudomonadati</taxon>
        <taxon>Verrucomicrobiota</taxon>
        <taxon>Verrucomicrobiia</taxon>
        <taxon>Verrucomicrobiales</taxon>
        <taxon>Verrucomicrobiaceae</taxon>
        <taxon>Luteolibacter</taxon>
    </lineage>
</organism>
<keyword evidence="1" id="KW-0697">Rotamase</keyword>
<dbReference type="InterPro" id="IPR050245">
    <property type="entry name" value="PrsA_foldase"/>
</dbReference>
<dbReference type="PROSITE" id="PS50198">
    <property type="entry name" value="PPIC_PPIASE_2"/>
    <property type="match status" value="1"/>
</dbReference>
<dbReference type="AlphaFoldDB" id="A0A934R0V4"/>
<dbReference type="PANTHER" id="PTHR47245">
    <property type="entry name" value="PEPTIDYLPROLYL ISOMERASE"/>
    <property type="match status" value="1"/>
</dbReference>
<dbReference type="GO" id="GO:0003755">
    <property type="term" value="F:peptidyl-prolyl cis-trans isomerase activity"/>
    <property type="evidence" value="ECO:0007669"/>
    <property type="project" value="UniProtKB-KW"/>
</dbReference>
<proteinExistence type="predicted"/>
<protein>
    <submittedName>
        <fullName evidence="3">Peptidyl-prolyl cis-trans isomerase</fullName>
    </submittedName>
</protein>
<comment type="caution">
    <text evidence="3">The sequence shown here is derived from an EMBL/GenBank/DDBJ whole genome shotgun (WGS) entry which is preliminary data.</text>
</comment>
<reference evidence="3" key="1">
    <citation type="submission" date="2021-01" db="EMBL/GenBank/DDBJ databases">
        <title>Modified the classification status of verrucomicrobia.</title>
        <authorList>
            <person name="Feng X."/>
        </authorList>
    </citation>
    <scope>NUCLEOTIDE SEQUENCE</scope>
    <source>
        <strain evidence="3">JCM 18052</strain>
    </source>
</reference>
<keyword evidence="1 3" id="KW-0413">Isomerase</keyword>
<dbReference type="Proteomes" id="UP000600139">
    <property type="component" value="Unassembled WGS sequence"/>
</dbReference>
<dbReference type="PANTHER" id="PTHR47245:SF2">
    <property type="entry name" value="PEPTIDYL-PROLYL CIS-TRANS ISOMERASE HP_0175-RELATED"/>
    <property type="match status" value="1"/>
</dbReference>
<dbReference type="RefSeq" id="WP_200349243.1">
    <property type="nucleotide sequence ID" value="NZ_BAABHZ010000005.1"/>
</dbReference>
<dbReference type="InterPro" id="IPR000297">
    <property type="entry name" value="PPIase_PpiC"/>
</dbReference>
<dbReference type="InterPro" id="IPR046357">
    <property type="entry name" value="PPIase_dom_sf"/>
</dbReference>
<dbReference type="SUPFAM" id="SSF54534">
    <property type="entry name" value="FKBP-like"/>
    <property type="match status" value="1"/>
</dbReference>
<accession>A0A934R0V4</accession>
<evidence type="ECO:0000313" key="4">
    <source>
        <dbReference type="Proteomes" id="UP000600139"/>
    </source>
</evidence>
<dbReference type="EMBL" id="JAENIK010000002">
    <property type="protein sequence ID" value="MBK1814276.1"/>
    <property type="molecule type" value="Genomic_DNA"/>
</dbReference>
<sequence>MTRQVLRPMAMAMRGITPCRVGPCQPGALAAFVLLALLPSCGREESARSGPAPSKPDPKSLFSVGSISVLQSDLDLHLKEKHPGRTGDDSRKQALAELATRAQLAQAALDAGLQDDPVVRSEIARVLGSRLKEIQLSPELKTAAATPSESRLREIYTANESRFRSNEKRQVAVLWLNPNGNPEREKQYVEKLTAARQWYAENSELKSHPDQGFSVLSVDYSEHQASRYKGGVVGWLESGGTMDPWSKAVAEIAFELPAAGGVSEVIHRPEGVFLVRVMAGQPAVLRSFESVADELARNEQQRLRQEAETKFQDTISEKYPVHGLN</sequence>
<name>A0A934R0V4_9BACT</name>
<evidence type="ECO:0000259" key="2">
    <source>
        <dbReference type="PROSITE" id="PS50198"/>
    </source>
</evidence>